<evidence type="ECO:0000313" key="2">
    <source>
        <dbReference type="EMBL" id="TBW46883.1"/>
    </source>
</evidence>
<dbReference type="EMBL" id="SJDL01000077">
    <property type="protein sequence ID" value="TBW46883.1"/>
    <property type="molecule type" value="Genomic_DNA"/>
</dbReference>
<evidence type="ECO:0000259" key="1">
    <source>
        <dbReference type="Pfam" id="PF07929"/>
    </source>
</evidence>
<dbReference type="Pfam" id="PF07929">
    <property type="entry name" value="PRiA4_ORF3"/>
    <property type="match status" value="1"/>
</dbReference>
<gene>
    <name evidence="2" type="ORF">EZI54_22995</name>
</gene>
<organism evidence="2 3">
    <name type="scientific">Marinobacter halodurans</name>
    <dbReference type="NCBI Taxonomy" id="2528979"/>
    <lineage>
        <taxon>Bacteria</taxon>
        <taxon>Pseudomonadati</taxon>
        <taxon>Pseudomonadota</taxon>
        <taxon>Gammaproteobacteria</taxon>
        <taxon>Pseudomonadales</taxon>
        <taxon>Marinobacteraceae</taxon>
        <taxon>Marinobacter</taxon>
    </lineage>
</organism>
<dbReference type="Gene3D" id="3.10.290.30">
    <property type="entry name" value="MM3350-like"/>
    <property type="match status" value="1"/>
</dbReference>
<dbReference type="SUPFAM" id="SSF159941">
    <property type="entry name" value="MM3350-like"/>
    <property type="match status" value="1"/>
</dbReference>
<accession>A0ABY1ZE16</accession>
<evidence type="ECO:0000313" key="3">
    <source>
        <dbReference type="Proteomes" id="UP000313645"/>
    </source>
</evidence>
<dbReference type="RefSeq" id="WP_131484202.1">
    <property type="nucleotide sequence ID" value="NZ_SJDL01000077.1"/>
</dbReference>
<dbReference type="InterPro" id="IPR012912">
    <property type="entry name" value="Plasmid_pRiA4b_Orf3-like"/>
</dbReference>
<keyword evidence="3" id="KW-1185">Reference proteome</keyword>
<reference evidence="2 3" key="1">
    <citation type="submission" date="2019-02" db="EMBL/GenBank/DDBJ databases">
        <title>Marinobacter halodurans sp. nov., a marine bacterium isolated from sea tidal flat.</title>
        <authorList>
            <person name="Yoo Y."/>
            <person name="Lee D.W."/>
            <person name="Kim B.S."/>
            <person name="Kim J.-J."/>
        </authorList>
    </citation>
    <scope>NUCLEOTIDE SEQUENCE [LARGE SCALE GENOMIC DNA]</scope>
    <source>
        <strain evidence="2 3">YJ-S3-2</strain>
    </source>
</reference>
<feature type="domain" description="Plasmid pRiA4b Orf3-like" evidence="1">
    <location>
        <begin position="8"/>
        <end position="179"/>
    </location>
</feature>
<dbReference type="PANTHER" id="PTHR41878:SF1">
    <property type="entry name" value="TNPR PROTEIN"/>
    <property type="match status" value="1"/>
</dbReference>
<dbReference type="PANTHER" id="PTHR41878">
    <property type="entry name" value="LEXA REPRESSOR-RELATED"/>
    <property type="match status" value="1"/>
</dbReference>
<protein>
    <submittedName>
        <fullName evidence="2">Plasmid pRiA4b ORF-3 family protein</fullName>
    </submittedName>
</protein>
<dbReference type="InterPro" id="IPR024047">
    <property type="entry name" value="MM3350-like_sf"/>
</dbReference>
<dbReference type="Proteomes" id="UP000313645">
    <property type="component" value="Unassembled WGS sequence"/>
</dbReference>
<proteinExistence type="predicted"/>
<sequence length="474" mass="53746">MPTRSGDVYQLKVTLSGSRPPIWRRLLVESGTTLQDLHRIIQVAMGWQAAHLHQFESSDGVFFGDPDEDPDGMMNYVDETSVPLEAVLQREKQTLRYEYDFGDGWEHFVVLEKILPGSGDTPLPSCIKAVRQCPPEDVGGLGGFYEFLDVMANPAHPEHDDAREWLGGVVFDPEFVDLEAINEGMAHRERLFDPVAAPLFDADEECEGLSFNQMEQLMTSPLHCPAVFDANLDSALIEPHLDSAPIMRILKALFQELDGKGVRLTPKGNLPRRVVTPLVEAGGDAALAEPYRDGFARIRSEEDVIHVHLARLLAEIAGFTRKQRGQLLLTQRVKDWIRKEQWLPIYQELLLTAMNRFNWSWLDRFDEFDEIQVVGPFALWLLAKYGDEWRPESFYIDAMLTAFPMLTEVVPPSPFYSPEKQIAHALSLQMFSLYSWLGLIECEDKNKGGRLASLGDRDIRRTRLFEGLFRASGA</sequence>
<comment type="caution">
    <text evidence="2">The sequence shown here is derived from an EMBL/GenBank/DDBJ whole genome shotgun (WGS) entry which is preliminary data.</text>
</comment>
<name>A0ABY1ZE16_9GAMM</name>